<evidence type="ECO:0000256" key="2">
    <source>
        <dbReference type="ARBA" id="ARBA00022692"/>
    </source>
</evidence>
<sequence>MRRSGGIVGFAYTISTLAFLFAVAGTVLYYGKVTFEGEGPLKGPVAVIIEKGTGLSGMAAELERQGVIDDANIFVVGVIVNGKKAAMKAGEYAIPAGASMARVMAILSEGKAIQFKVTIPEGLTSAQVVEILNAREDLTGAIDKIPDEGSLLPETYSYPRRTLRQDIINQMQRAQATVLEDLWASRAPGLPIKTPQEAVILASIVEKETGQPGERRQVASVFINRLKRNMRLQSDPTIIYGITGGKGPLGRAIFQSDIDKPTAYNTYQINGLPPTPIANPGRASLEATLDPASTDYLFFVADGTGGHAFAVTLAEHTSNVARWRQIERRMRREQEEKAAAEAAEKAQKPQGGTIETRTQDLVLPGQ</sequence>
<gene>
    <name evidence="9" type="ORF">MNBD_ALPHA09-960</name>
</gene>
<organism evidence="9">
    <name type="scientific">hydrothermal vent metagenome</name>
    <dbReference type="NCBI Taxonomy" id="652676"/>
    <lineage>
        <taxon>unclassified sequences</taxon>
        <taxon>metagenomes</taxon>
        <taxon>ecological metagenomes</taxon>
    </lineage>
</organism>
<evidence type="ECO:0000256" key="3">
    <source>
        <dbReference type="ARBA" id="ARBA00022989"/>
    </source>
</evidence>
<evidence type="ECO:0000256" key="7">
    <source>
        <dbReference type="SAM" id="MobiDB-lite"/>
    </source>
</evidence>
<feature type="compositionally biased region" description="Basic and acidic residues" evidence="7">
    <location>
        <begin position="331"/>
        <end position="347"/>
    </location>
</feature>
<proteinExistence type="inferred from homology"/>
<dbReference type="Gene3D" id="3.30.160.60">
    <property type="entry name" value="Classic Zinc Finger"/>
    <property type="match status" value="1"/>
</dbReference>
<keyword evidence="4 8" id="KW-0472">Membrane</keyword>
<keyword evidence="6" id="KW-0961">Cell wall biogenesis/degradation</keyword>
<dbReference type="InterPro" id="IPR003770">
    <property type="entry name" value="MLTG-like"/>
</dbReference>
<dbReference type="NCBIfam" id="TIGR00247">
    <property type="entry name" value="endolytic transglycosylase MltG"/>
    <property type="match status" value="1"/>
</dbReference>
<evidence type="ECO:0000256" key="8">
    <source>
        <dbReference type="SAM" id="Phobius"/>
    </source>
</evidence>
<keyword evidence="5" id="KW-0456">Lyase</keyword>
<feature type="transmembrane region" description="Helical" evidence="8">
    <location>
        <begin position="7"/>
        <end position="30"/>
    </location>
</feature>
<keyword evidence="3 8" id="KW-1133">Transmembrane helix</keyword>
<dbReference type="PANTHER" id="PTHR30518">
    <property type="entry name" value="ENDOLYTIC MUREIN TRANSGLYCOSYLASE"/>
    <property type="match status" value="1"/>
</dbReference>
<accession>A0A3B0TEC3</accession>
<dbReference type="GO" id="GO:0071555">
    <property type="term" value="P:cell wall organization"/>
    <property type="evidence" value="ECO:0007669"/>
    <property type="project" value="UniProtKB-KW"/>
</dbReference>
<evidence type="ECO:0000256" key="6">
    <source>
        <dbReference type="ARBA" id="ARBA00023316"/>
    </source>
</evidence>
<dbReference type="AlphaFoldDB" id="A0A3B0TEC3"/>
<evidence type="ECO:0000256" key="5">
    <source>
        <dbReference type="ARBA" id="ARBA00023239"/>
    </source>
</evidence>
<name>A0A3B0TEC3_9ZZZZ</name>
<keyword evidence="2 8" id="KW-0812">Transmembrane</keyword>
<evidence type="ECO:0000313" key="9">
    <source>
        <dbReference type="EMBL" id="VAW14493.1"/>
    </source>
</evidence>
<reference evidence="9" key="1">
    <citation type="submission" date="2018-06" db="EMBL/GenBank/DDBJ databases">
        <authorList>
            <person name="Zhirakovskaya E."/>
        </authorList>
    </citation>
    <scope>NUCLEOTIDE SEQUENCE</scope>
</reference>
<dbReference type="EMBL" id="UOEM01000075">
    <property type="protein sequence ID" value="VAW14493.1"/>
    <property type="molecule type" value="Genomic_DNA"/>
</dbReference>
<evidence type="ECO:0000256" key="4">
    <source>
        <dbReference type="ARBA" id="ARBA00023136"/>
    </source>
</evidence>
<dbReference type="Gene3D" id="3.30.1490.480">
    <property type="entry name" value="Endolytic murein transglycosylase"/>
    <property type="match status" value="1"/>
</dbReference>
<keyword evidence="1" id="KW-1003">Cell membrane</keyword>
<protein>
    <submittedName>
        <fullName evidence="9">FIG004453: protein YceG like</fullName>
    </submittedName>
</protein>
<dbReference type="CDD" id="cd08010">
    <property type="entry name" value="MltG_like"/>
    <property type="match status" value="1"/>
</dbReference>
<dbReference type="HAMAP" id="MF_02065">
    <property type="entry name" value="MltG"/>
    <property type="match status" value="1"/>
</dbReference>
<dbReference type="Pfam" id="PF02618">
    <property type="entry name" value="YceG"/>
    <property type="match status" value="1"/>
</dbReference>
<dbReference type="GO" id="GO:0016829">
    <property type="term" value="F:lyase activity"/>
    <property type="evidence" value="ECO:0007669"/>
    <property type="project" value="UniProtKB-KW"/>
</dbReference>
<feature type="region of interest" description="Disordered" evidence="7">
    <location>
        <begin position="331"/>
        <end position="366"/>
    </location>
</feature>
<dbReference type="PANTHER" id="PTHR30518:SF2">
    <property type="entry name" value="ENDOLYTIC MUREIN TRANSGLYCOSYLASE"/>
    <property type="match status" value="1"/>
</dbReference>
<evidence type="ECO:0000256" key="1">
    <source>
        <dbReference type="ARBA" id="ARBA00022475"/>
    </source>
</evidence>